<keyword evidence="15 20" id="KW-0739">Sodium transport</keyword>
<name>A0A913YYS1_PATMI</name>
<evidence type="ECO:0000313" key="26">
    <source>
        <dbReference type="Proteomes" id="UP000887568"/>
    </source>
</evidence>
<keyword evidence="10 22" id="KW-1133">Transmembrane helix</keyword>
<dbReference type="SUPFAM" id="SSF57424">
    <property type="entry name" value="LDL receptor-like module"/>
    <property type="match status" value="8"/>
</dbReference>
<dbReference type="Gene3D" id="4.10.400.10">
    <property type="entry name" value="Low-density Lipoprotein Receptor"/>
    <property type="match status" value="8"/>
</dbReference>
<evidence type="ECO:0000256" key="11">
    <source>
        <dbReference type="ARBA" id="ARBA00023053"/>
    </source>
</evidence>
<evidence type="ECO:0000256" key="20">
    <source>
        <dbReference type="RuleBase" id="RU000679"/>
    </source>
</evidence>
<dbReference type="InterPro" id="IPR000001">
    <property type="entry name" value="Kringle"/>
</dbReference>
<keyword evidence="8" id="KW-0378">Hydrolase</keyword>
<dbReference type="Proteomes" id="UP000887568">
    <property type="component" value="Unplaced"/>
</dbReference>
<keyword evidence="7" id="KW-0732">Signal</keyword>
<keyword evidence="2 20" id="KW-0813">Transport</keyword>
<evidence type="ECO:0000256" key="17">
    <source>
        <dbReference type="PROSITE-ProRule" id="PRU00121"/>
    </source>
</evidence>
<dbReference type="Gene3D" id="2.40.20.10">
    <property type="entry name" value="Plasminogen Kringle 4"/>
    <property type="match status" value="1"/>
</dbReference>
<reference evidence="25" key="1">
    <citation type="submission" date="2022-11" db="UniProtKB">
        <authorList>
            <consortium name="EnsemblMetazoa"/>
        </authorList>
    </citation>
    <scope>IDENTIFICATION</scope>
</reference>
<feature type="disulfide bond" evidence="18">
    <location>
        <begin position="363"/>
        <end position="378"/>
    </location>
</feature>
<feature type="disulfide bond" evidence="18">
    <location>
        <begin position="440"/>
        <end position="458"/>
    </location>
</feature>
<organism evidence="25 26">
    <name type="scientific">Patiria miniata</name>
    <name type="common">Bat star</name>
    <name type="synonym">Asterina miniata</name>
    <dbReference type="NCBI Taxonomy" id="46514"/>
    <lineage>
        <taxon>Eukaryota</taxon>
        <taxon>Metazoa</taxon>
        <taxon>Echinodermata</taxon>
        <taxon>Eleutherozoa</taxon>
        <taxon>Asterozoa</taxon>
        <taxon>Asteroidea</taxon>
        <taxon>Valvatacea</taxon>
        <taxon>Valvatida</taxon>
        <taxon>Asterinidae</taxon>
        <taxon>Patiria</taxon>
    </lineage>
</organism>
<dbReference type="OMA" id="CAVTHEC"/>
<feature type="disulfide bond" evidence="18">
    <location>
        <begin position="879"/>
        <end position="894"/>
    </location>
</feature>
<evidence type="ECO:0000256" key="3">
    <source>
        <dbReference type="ARBA" id="ARBA00022461"/>
    </source>
</evidence>
<evidence type="ECO:0000256" key="10">
    <source>
        <dbReference type="ARBA" id="ARBA00022989"/>
    </source>
</evidence>
<dbReference type="InterPro" id="IPR023415">
    <property type="entry name" value="LDLR_class-A_CS"/>
</dbReference>
<evidence type="ECO:0000256" key="12">
    <source>
        <dbReference type="ARBA" id="ARBA00023065"/>
    </source>
</evidence>
<dbReference type="Pfam" id="PF00858">
    <property type="entry name" value="ASC"/>
    <property type="match status" value="2"/>
</dbReference>
<feature type="disulfide bond" evidence="18">
    <location>
        <begin position="815"/>
        <end position="827"/>
    </location>
</feature>
<dbReference type="InterPro" id="IPR038178">
    <property type="entry name" value="Kringle_sf"/>
</dbReference>
<dbReference type="InterPro" id="IPR036772">
    <property type="entry name" value="SRCR-like_dom_sf"/>
</dbReference>
<keyword evidence="5" id="KW-0645">Protease</keyword>
<evidence type="ECO:0000256" key="1">
    <source>
        <dbReference type="ARBA" id="ARBA00004141"/>
    </source>
</evidence>
<evidence type="ECO:0000256" key="15">
    <source>
        <dbReference type="ARBA" id="ARBA00023201"/>
    </source>
</evidence>
<dbReference type="InterPro" id="IPR013806">
    <property type="entry name" value="Kringle-like"/>
</dbReference>
<evidence type="ECO:0000256" key="22">
    <source>
        <dbReference type="SAM" id="Phobius"/>
    </source>
</evidence>
<evidence type="ECO:0000259" key="24">
    <source>
        <dbReference type="PROSITE" id="PS50287"/>
    </source>
</evidence>
<keyword evidence="26" id="KW-1185">Reference proteome</keyword>
<dbReference type="Pfam" id="PF00530">
    <property type="entry name" value="SRCR"/>
    <property type="match status" value="1"/>
</dbReference>
<feature type="disulfide bond" evidence="19">
    <location>
        <begin position="764"/>
        <end position="774"/>
    </location>
</feature>
<keyword evidence="12 20" id="KW-0406">Ion transport</keyword>
<dbReference type="SMART" id="SM00192">
    <property type="entry name" value="LDLa"/>
    <property type="match status" value="9"/>
</dbReference>
<keyword evidence="14 19" id="KW-1015">Disulfide bond</keyword>
<dbReference type="InterPro" id="IPR001190">
    <property type="entry name" value="SRCR"/>
</dbReference>
<dbReference type="GO" id="GO:0015280">
    <property type="term" value="F:ligand-gated sodium channel activity"/>
    <property type="evidence" value="ECO:0007669"/>
    <property type="project" value="TreeGrafter"/>
</dbReference>
<feature type="disulfide bond" evidence="18">
    <location>
        <begin position="433"/>
        <end position="445"/>
    </location>
</feature>
<evidence type="ECO:0000259" key="23">
    <source>
        <dbReference type="PROSITE" id="PS50070"/>
    </source>
</evidence>
<feature type="compositionally biased region" description="Polar residues" evidence="21">
    <location>
        <begin position="10"/>
        <end position="21"/>
    </location>
</feature>
<dbReference type="SMART" id="SM00130">
    <property type="entry name" value="KR"/>
    <property type="match status" value="1"/>
</dbReference>
<feature type="region of interest" description="Disordered" evidence="21">
    <location>
        <begin position="83"/>
        <end position="151"/>
    </location>
</feature>
<dbReference type="PROSITE" id="PS50070">
    <property type="entry name" value="KRINGLE_2"/>
    <property type="match status" value="1"/>
</dbReference>
<feature type="disulfide bond" evidence="18">
    <location>
        <begin position="384"/>
        <end position="396"/>
    </location>
</feature>
<dbReference type="PRINTS" id="PR00258">
    <property type="entry name" value="SPERACTRCPTR"/>
</dbReference>
<dbReference type="GO" id="GO:0005886">
    <property type="term" value="C:plasma membrane"/>
    <property type="evidence" value="ECO:0007669"/>
    <property type="project" value="TreeGrafter"/>
</dbReference>
<sequence length="1350" mass="151841">MSHRDERYNGHQTAGSSGRTHYSTRDSRVDRRHWQYNDRGILTRDVGIAAPSLAYNQDWLDDPNASRHNGSYELWDREPMYYYGGERPRSRPRQSQKRNAGRHRRPAVNNRRVNVVYNPSIRRREDHRASMRSSSDPQRDQDGDPPEKEGGIYKSVVDFATDTTTAHGFPNMFKATSTIGRLIWAFIFFTALGVFIWQASVLVRRYFMFPVSVEVEIITKAELEFPAVTVCNTNKVRRSALKQSKYKEALVIDDGETLPYYGPCIVGDFECGSNNLCLKQFLRCDGINHCRDFSDEFGCSYEKCDSNEFQCANGSIFGICISSTLKCDRQRDCYDGDDETDCPCKPTEFQCHRGGCIPKFSRCDDKKDCVDNSDEENCAIDGECTGAFRCTSDGSCVPMFYVCDKEDDCLGGEDETPEACASVTAPTSTSSPCTTDQFECGDGTCILSNWVCDEDVDCVTTRADENPMMCGRGDQTYGTQRCGDQEWLCGNQWQCIHNTDRCDLWPDCYSEGQISDDEYNCTCTLASAEPSLSQKVKCLGAAGRDTSIGYPTVDMSKFQGMSCYNHLEANPTPQPVWDWDAYVCHGDVVCANAATDFPELCQVFQECYLAPNAQDYRGRVGHTSSSTLCQDWSNDTAVNAGFSPDVYPELLGPVCRNPGGIRSFAWCFREGATTADDWELCDIGPPSATCHPGVDLPVRLAGKVNPSEGRVEVQHQGVWGTVSDSDWTIEDATVVCRQLGFDGASGRSTFAASTGSIFMSQVKCTGHESFLVDCQYHVVMPSEGLSHNMDVSVTCSGMRQKRQAEEEEVVATGNCSHAEFQCHSGECIPAWQTCNNFPDCEDGSDEYVDLECEDPESKCPVHEKPCRGSKHCILRTFECDGFSDCLSGTDEQFCNDPNEPCPEDYFQCNNGKCIHVFRVCNTIVDCQGGEDETQNCSYKSSDDGLLNPFQTNAWKDPFRPFIPEDIQEEFFLSFREDFYTPRPFSRVGREDPADWQRFVTFSELPDYSDLSEVLKLTAEEISQYGHQFSDFILQCTYDGIDCTYGQFIHIQNEKYGNCFTFNYREESGEAVRNSSRTGEQSGLSLTLFVEQDEYLSLHGREVGVRVSITTPDVAPLPANEGINLSPGAVTSIGVRYNVISRKPHPFGTCQVNTTTVLEIVNGKIVQVETNNYNRKHCLRVCVLQKVLQICNCSDSMELDGERCKLLDATQDLCKQMVYYLHSHGFLNCSCGTQCIDRLYTTTVSQSAWPSDAFRPHLLRNIHYLNPKTSKIRSEEQIRKNLVRLKIFFEELNYQETREVEDYSGTSLFGDIGGTIGLYIGFSIITFIEFIELLLYLIRTSCCKWTKARNN</sequence>
<comment type="caution">
    <text evidence="19">Lacks conserved residue(s) required for the propagation of feature annotation.</text>
</comment>
<proteinExistence type="inferred from homology"/>
<evidence type="ECO:0000256" key="4">
    <source>
        <dbReference type="ARBA" id="ARBA00022572"/>
    </source>
</evidence>
<dbReference type="InterPro" id="IPR036055">
    <property type="entry name" value="LDL_receptor-like_sf"/>
</dbReference>
<dbReference type="RefSeq" id="XP_038044542.1">
    <property type="nucleotide sequence ID" value="XM_038188614.1"/>
</dbReference>
<evidence type="ECO:0000256" key="14">
    <source>
        <dbReference type="ARBA" id="ARBA00023157"/>
    </source>
</evidence>
<feature type="transmembrane region" description="Helical" evidence="22">
    <location>
        <begin position="182"/>
        <end position="203"/>
    </location>
</feature>
<keyword evidence="9" id="KW-0720">Serine protease</keyword>
<feature type="compositionally biased region" description="Basic and acidic residues" evidence="21">
    <location>
        <begin position="137"/>
        <end position="151"/>
    </location>
</feature>
<feature type="domain" description="Kringle" evidence="23">
    <location>
        <begin position="612"/>
        <end position="690"/>
    </location>
</feature>
<dbReference type="Pfam" id="PF00057">
    <property type="entry name" value="Ldl_recept_a"/>
    <property type="match status" value="7"/>
</dbReference>
<evidence type="ECO:0000256" key="9">
    <source>
        <dbReference type="ARBA" id="ARBA00022825"/>
    </source>
</evidence>
<dbReference type="InterPro" id="IPR002172">
    <property type="entry name" value="LDrepeatLR_classA_rpt"/>
</dbReference>
<dbReference type="OrthoDB" id="5874059at2759"/>
<evidence type="ECO:0000256" key="21">
    <source>
        <dbReference type="SAM" id="MobiDB-lite"/>
    </source>
</evidence>
<dbReference type="PRINTS" id="PR00261">
    <property type="entry name" value="LDLRECEPTOR"/>
</dbReference>
<dbReference type="PROSITE" id="PS50068">
    <property type="entry name" value="LDLRA_2"/>
    <property type="match status" value="8"/>
</dbReference>
<dbReference type="PROSITE" id="PS01209">
    <property type="entry name" value="LDLRA_1"/>
    <property type="match status" value="4"/>
</dbReference>
<evidence type="ECO:0000256" key="6">
    <source>
        <dbReference type="ARBA" id="ARBA00022692"/>
    </source>
</evidence>
<keyword evidence="11" id="KW-0915">Sodium</keyword>
<evidence type="ECO:0000256" key="7">
    <source>
        <dbReference type="ARBA" id="ARBA00022729"/>
    </source>
</evidence>
<evidence type="ECO:0000256" key="2">
    <source>
        <dbReference type="ARBA" id="ARBA00022448"/>
    </source>
</evidence>
<dbReference type="Gene3D" id="1.10.287.770">
    <property type="entry name" value="YojJ-like"/>
    <property type="match status" value="1"/>
</dbReference>
<feature type="region of interest" description="Disordered" evidence="21">
    <location>
        <begin position="1"/>
        <end position="28"/>
    </location>
</feature>
<dbReference type="PROSITE" id="PS50287">
    <property type="entry name" value="SRCR_2"/>
    <property type="match status" value="1"/>
</dbReference>
<keyword evidence="3 20" id="KW-0894">Sodium channel</keyword>
<comment type="subcellular location">
    <subcellularLocation>
        <location evidence="1">Membrane</location>
        <topology evidence="1">Multi-pass membrane protein</topology>
    </subcellularLocation>
</comment>
<feature type="disulfide bond" evidence="18">
    <location>
        <begin position="901"/>
        <end position="913"/>
    </location>
</feature>
<evidence type="ECO:0000256" key="18">
    <source>
        <dbReference type="PROSITE-ProRule" id="PRU00124"/>
    </source>
</evidence>
<feature type="disulfide bond" evidence="18">
    <location>
        <begin position="822"/>
        <end position="840"/>
    </location>
</feature>
<evidence type="ECO:0000256" key="8">
    <source>
        <dbReference type="ARBA" id="ARBA00022801"/>
    </source>
</evidence>
<dbReference type="SUPFAM" id="SSF56487">
    <property type="entry name" value="SRCR-like"/>
    <property type="match status" value="1"/>
</dbReference>
<evidence type="ECO:0000256" key="19">
    <source>
        <dbReference type="PROSITE-ProRule" id="PRU00196"/>
    </source>
</evidence>
<evidence type="ECO:0000313" key="25">
    <source>
        <dbReference type="EnsemblMetazoa" id="XP_038044542.1"/>
    </source>
</evidence>
<keyword evidence="6 20" id="KW-0812">Transmembrane</keyword>
<dbReference type="GeneID" id="119719240"/>
<feature type="disulfide bond" evidence="18">
    <location>
        <begin position="908"/>
        <end position="926"/>
    </location>
</feature>
<keyword evidence="4 17" id="KW-0420">Kringle</keyword>
<feature type="compositionally biased region" description="Basic residues" evidence="21">
    <location>
        <begin position="90"/>
        <end position="106"/>
    </location>
</feature>
<dbReference type="PANTHER" id="PTHR11690">
    <property type="entry name" value="AMILORIDE-SENSITIVE SODIUM CHANNEL-RELATED"/>
    <property type="match status" value="1"/>
</dbReference>
<feature type="disulfide bond" evidence="18">
    <location>
        <begin position="351"/>
        <end position="369"/>
    </location>
</feature>
<evidence type="ECO:0000256" key="5">
    <source>
        <dbReference type="ARBA" id="ARBA00022670"/>
    </source>
</evidence>
<protein>
    <submittedName>
        <fullName evidence="25">Uncharacterized protein</fullName>
    </submittedName>
</protein>
<keyword evidence="13 22" id="KW-0472">Membrane</keyword>
<evidence type="ECO:0000256" key="16">
    <source>
        <dbReference type="ARBA" id="ARBA00023303"/>
    </source>
</evidence>
<feature type="disulfide bond" evidence="18">
    <location>
        <begin position="327"/>
        <end position="342"/>
    </location>
</feature>
<keyword evidence="16 20" id="KW-0407">Ion channel</keyword>
<dbReference type="FunFam" id="3.10.250.10:FF:000001">
    <property type="entry name" value="Lysyl oxidase 4 isoform X1"/>
    <property type="match status" value="1"/>
</dbReference>
<dbReference type="PANTHER" id="PTHR11690:SF248">
    <property type="entry name" value="PICKPOCKET 17, ISOFORM A"/>
    <property type="match status" value="1"/>
</dbReference>
<accession>A0A913YYS1</accession>
<dbReference type="Gene3D" id="3.10.250.10">
    <property type="entry name" value="SRCR-like domain"/>
    <property type="match status" value="1"/>
</dbReference>
<comment type="similarity">
    <text evidence="20">Belongs to the amiloride-sensitive sodium channel (TC 1.A.6) family.</text>
</comment>
<feature type="disulfide bond" evidence="18">
    <location>
        <begin position="344"/>
        <end position="356"/>
    </location>
</feature>
<dbReference type="Gene3D" id="2.60.470.10">
    <property type="entry name" value="Acid-sensing ion channels like domains"/>
    <property type="match status" value="1"/>
</dbReference>
<feature type="transmembrane region" description="Helical" evidence="22">
    <location>
        <begin position="1315"/>
        <end position="1337"/>
    </location>
</feature>
<dbReference type="GO" id="GO:0006508">
    <property type="term" value="P:proteolysis"/>
    <property type="evidence" value="ECO:0007669"/>
    <property type="project" value="UniProtKB-KW"/>
</dbReference>
<evidence type="ECO:0000256" key="13">
    <source>
        <dbReference type="ARBA" id="ARBA00023136"/>
    </source>
</evidence>
<dbReference type="EnsemblMetazoa" id="XM_038188614.1">
    <property type="protein sequence ID" value="XP_038044542.1"/>
    <property type="gene ID" value="LOC119719240"/>
</dbReference>
<dbReference type="SUPFAM" id="SSF57440">
    <property type="entry name" value="Kringle-like"/>
    <property type="match status" value="1"/>
</dbReference>
<dbReference type="GO" id="GO:0008236">
    <property type="term" value="F:serine-type peptidase activity"/>
    <property type="evidence" value="ECO:0007669"/>
    <property type="project" value="UniProtKB-KW"/>
</dbReference>
<feature type="disulfide bond" evidence="18">
    <location>
        <begin position="284"/>
        <end position="299"/>
    </location>
</feature>
<dbReference type="SMART" id="SM00202">
    <property type="entry name" value="SR"/>
    <property type="match status" value="1"/>
</dbReference>
<feature type="domain" description="SRCR" evidence="24">
    <location>
        <begin position="698"/>
        <end position="796"/>
    </location>
</feature>
<feature type="compositionally biased region" description="Low complexity" evidence="21">
    <location>
        <begin position="107"/>
        <end position="118"/>
    </location>
</feature>
<dbReference type="CDD" id="cd00112">
    <property type="entry name" value="LDLa"/>
    <property type="match status" value="8"/>
</dbReference>
<dbReference type="InterPro" id="IPR001873">
    <property type="entry name" value="ENaC"/>
</dbReference>